<name>A0ABU8YU36_9CYAN</name>
<evidence type="ECO:0000313" key="1">
    <source>
        <dbReference type="EMBL" id="MEK0187711.1"/>
    </source>
</evidence>
<dbReference type="EMBL" id="JBBLXS010000417">
    <property type="protein sequence ID" value="MEK0187711.1"/>
    <property type="molecule type" value="Genomic_DNA"/>
</dbReference>
<organism evidence="1 2">
    <name type="scientific">Microcoleus anatoxicus PTRS2</name>
    <dbReference type="NCBI Taxonomy" id="2705321"/>
    <lineage>
        <taxon>Bacteria</taxon>
        <taxon>Bacillati</taxon>
        <taxon>Cyanobacteriota</taxon>
        <taxon>Cyanophyceae</taxon>
        <taxon>Oscillatoriophycideae</taxon>
        <taxon>Oscillatoriales</taxon>
        <taxon>Microcoleaceae</taxon>
        <taxon>Microcoleus</taxon>
        <taxon>Microcoleus anatoxicus</taxon>
    </lineage>
</organism>
<keyword evidence="2" id="KW-1185">Reference proteome</keyword>
<protein>
    <submittedName>
        <fullName evidence="1">Uncharacterized protein</fullName>
    </submittedName>
</protein>
<dbReference type="RefSeq" id="WP_340525561.1">
    <property type="nucleotide sequence ID" value="NZ_JBBLXS010000417.1"/>
</dbReference>
<comment type="caution">
    <text evidence="1">The sequence shown here is derived from an EMBL/GenBank/DDBJ whole genome shotgun (WGS) entry which is preliminary data.</text>
</comment>
<gene>
    <name evidence="1" type="ORF">WMG39_23095</name>
</gene>
<accession>A0ABU8YU36</accession>
<dbReference type="Proteomes" id="UP001384579">
    <property type="component" value="Unassembled WGS sequence"/>
</dbReference>
<evidence type="ECO:0000313" key="2">
    <source>
        <dbReference type="Proteomes" id="UP001384579"/>
    </source>
</evidence>
<proteinExistence type="predicted"/>
<reference evidence="1 2" key="1">
    <citation type="journal article" date="2020" name="Harmful Algae">
        <title>Molecular and morphological characterization of a novel dihydroanatoxin-a producing Microcoleus species (cyanobacteria) from the Russian River, California, USA.</title>
        <authorList>
            <person name="Conklin K.Y."/>
            <person name="Stancheva R."/>
            <person name="Otten T.G."/>
            <person name="Fadness R."/>
            <person name="Boyer G.L."/>
            <person name="Read B."/>
            <person name="Zhang X."/>
            <person name="Sheath R.G."/>
        </authorList>
    </citation>
    <scope>NUCLEOTIDE SEQUENCE [LARGE SCALE GENOMIC DNA]</scope>
    <source>
        <strain evidence="1 2">PTRS2</strain>
    </source>
</reference>
<sequence>MTNSALSNFNIYSSVEQQHSSHYLPHCILKWRQGQLVIRQSRTTDQTALYLGV</sequence>